<dbReference type="InterPro" id="IPR045538">
    <property type="entry name" value="CIS_TMP"/>
</dbReference>
<protein>
    <submittedName>
        <fullName evidence="1">Uncharacterized protein</fullName>
    </submittedName>
</protein>
<proteinExistence type="predicted"/>
<keyword evidence="2" id="KW-1185">Reference proteome</keyword>
<sequence>MSKQRHIIGRTVLELDTNQLADVWSLQEDVSRLFQQQGLEEIARLFDQLVTDEEVVRLDQLVVEIGYIDRRFLADEFIHKLLAALREALGDRLTDRLLHQSANEKIICDRTGSDWEVLLYFLRFGRLPWWCPNHSWQSWLPRWSAVMQSDTNWQQNLRKLLINHPATQQRLVEQFPESFRHQLILQLQPTWINWHTLLTQAKQLVQSLELGRDAGRYLERQAWLLLLEEIRTDNAPTRPFPTTWNGRWLAQLMQMVDKRQRAGEQGAGEEILWQRLRTNIDAVSPGERNLWLSAYNQVLNMADMAATSPAPENSPARPQTDWEVLLYFLQYGRLPWTQKSEDYQDWLPRWETVIQTETAWQMPLRELLRSNVVTRQSLVNQLPESLRHQIVLQLQPIWTNWHTLLVQAKQLMQSLNLRSDHLVEQAWLLLFTEIGTDNTPLRPLPIEIWTQKWLVQLVQIWLETPEFNRFEQVELTQEKRFDSPETTSQVLYQNLRTTIGTFPIAEHSPWLSALDQIPTTTSNNISLSGNWRETPILQADNNSVLSSDEETAGLYISQAGLVLLHPFIRLYLEAVGLLDGESFRDESAQQMAIYLLYYLATKQTDAPEYELVLPKLLCGWSLNQPVVRGLDLPSSALEEGEKLLQTVITYWQTLKSTSPDGLREGFLQREGKLTRSGDGNWKLQVEQQAVDILLGSLPWGLSMVTLPWMEGLLIVEWH</sequence>
<dbReference type="Proteomes" id="UP000218238">
    <property type="component" value="Unassembled WGS sequence"/>
</dbReference>
<comment type="caution">
    <text evidence="1">The sequence shown here is derived from an EMBL/GenBank/DDBJ whole genome shotgun (WGS) entry which is preliminary data.</text>
</comment>
<gene>
    <name evidence="1" type="ORF">CK510_09915</name>
</gene>
<name>A0A2A2TK46_9CYAN</name>
<accession>A0A2A2TK46</accession>
<dbReference type="AlphaFoldDB" id="A0A2A2TK46"/>
<evidence type="ECO:0000313" key="2">
    <source>
        <dbReference type="Proteomes" id="UP000218238"/>
    </source>
</evidence>
<dbReference type="Pfam" id="PF19268">
    <property type="entry name" value="CIS_TMP"/>
    <property type="match status" value="2"/>
</dbReference>
<organism evidence="1 2">
    <name type="scientific">Brunnivagina elsteri CCALA 953</name>
    <dbReference type="NCBI Taxonomy" id="987040"/>
    <lineage>
        <taxon>Bacteria</taxon>
        <taxon>Bacillati</taxon>
        <taxon>Cyanobacteriota</taxon>
        <taxon>Cyanophyceae</taxon>
        <taxon>Nostocales</taxon>
        <taxon>Calotrichaceae</taxon>
        <taxon>Brunnivagina</taxon>
    </lineage>
</organism>
<reference evidence="1 2" key="1">
    <citation type="submission" date="2017-08" db="EMBL/GenBank/DDBJ databases">
        <title>Draft genome sequence of filamentous cyanobacterium Calothrix elsteri CCALA 953.</title>
        <authorList>
            <person name="Gagunashvili A.N."/>
            <person name="Elster J."/>
            <person name="Andresson O.S."/>
        </authorList>
    </citation>
    <scope>NUCLEOTIDE SEQUENCE [LARGE SCALE GENOMIC DNA]</scope>
    <source>
        <strain evidence="1 2">CCALA 953</strain>
    </source>
</reference>
<dbReference type="EMBL" id="NTFS01000083">
    <property type="protein sequence ID" value="PAX56947.1"/>
    <property type="molecule type" value="Genomic_DNA"/>
</dbReference>
<evidence type="ECO:0000313" key="1">
    <source>
        <dbReference type="EMBL" id="PAX56947.1"/>
    </source>
</evidence>